<dbReference type="EMBL" id="RCHS01002011">
    <property type="protein sequence ID" value="RMX50147.1"/>
    <property type="molecule type" value="Genomic_DNA"/>
</dbReference>
<dbReference type="Pfam" id="PF12770">
    <property type="entry name" value="CHAT"/>
    <property type="match status" value="1"/>
</dbReference>
<feature type="compositionally biased region" description="Basic and acidic residues" evidence="1">
    <location>
        <begin position="61"/>
        <end position="72"/>
    </location>
</feature>
<evidence type="ECO:0000313" key="4">
    <source>
        <dbReference type="Proteomes" id="UP000275408"/>
    </source>
</evidence>
<evidence type="ECO:0000313" key="3">
    <source>
        <dbReference type="EMBL" id="RMX50147.1"/>
    </source>
</evidence>
<gene>
    <name evidence="3" type="ORF">pdam_00002845</name>
</gene>
<feature type="region of interest" description="Disordered" evidence="1">
    <location>
        <begin position="49"/>
        <end position="72"/>
    </location>
</feature>
<keyword evidence="4" id="KW-1185">Reference proteome</keyword>
<comment type="caution">
    <text evidence="3">The sequence shown here is derived from an EMBL/GenBank/DDBJ whole genome shotgun (WGS) entry which is preliminary data.</text>
</comment>
<proteinExistence type="predicted"/>
<dbReference type="AlphaFoldDB" id="A0A3M6U909"/>
<dbReference type="Proteomes" id="UP000275408">
    <property type="component" value="Unassembled WGS sequence"/>
</dbReference>
<organism evidence="3 4">
    <name type="scientific">Pocillopora damicornis</name>
    <name type="common">Cauliflower coral</name>
    <name type="synonym">Millepora damicornis</name>
    <dbReference type="NCBI Taxonomy" id="46731"/>
    <lineage>
        <taxon>Eukaryota</taxon>
        <taxon>Metazoa</taxon>
        <taxon>Cnidaria</taxon>
        <taxon>Anthozoa</taxon>
        <taxon>Hexacorallia</taxon>
        <taxon>Scleractinia</taxon>
        <taxon>Astrocoeniina</taxon>
        <taxon>Pocilloporidae</taxon>
        <taxon>Pocillopora</taxon>
    </lineage>
</organism>
<name>A0A3M6U909_POCDA</name>
<reference evidence="3 4" key="1">
    <citation type="journal article" date="2018" name="Sci. Rep.">
        <title>Comparative analysis of the Pocillopora damicornis genome highlights role of immune system in coral evolution.</title>
        <authorList>
            <person name="Cunning R."/>
            <person name="Bay R.A."/>
            <person name="Gillette P."/>
            <person name="Baker A.C."/>
            <person name="Traylor-Knowles N."/>
        </authorList>
    </citation>
    <scope>NUCLEOTIDE SEQUENCE [LARGE SCALE GENOMIC DNA]</scope>
    <source>
        <strain evidence="3">RSMAS</strain>
        <tissue evidence="3">Whole animal</tissue>
    </source>
</reference>
<evidence type="ECO:0000259" key="2">
    <source>
        <dbReference type="Pfam" id="PF12770"/>
    </source>
</evidence>
<dbReference type="InterPro" id="IPR024983">
    <property type="entry name" value="CHAT_dom"/>
</dbReference>
<protein>
    <recommendedName>
        <fullName evidence="2">CHAT domain-containing protein</fullName>
    </recommendedName>
</protein>
<feature type="domain" description="CHAT" evidence="2">
    <location>
        <begin position="19"/>
        <end position="62"/>
    </location>
</feature>
<evidence type="ECO:0000256" key="1">
    <source>
        <dbReference type="SAM" id="MobiDB-lite"/>
    </source>
</evidence>
<accession>A0A3M6U909</accession>
<sequence length="96" mass="11256">MRGFDFDISEVKKAEASEARSVLVESWVLEDAATEQLMKHFFKHLDSEGSANESLHHDRKKEKPTTMEKNEGDKEEMYLLLKGYMDRRQNYLFALV</sequence>